<reference evidence="1 2" key="1">
    <citation type="submission" date="2022-07" db="EMBL/GenBank/DDBJ databases">
        <title>Genome stability of Gluconacetobacter entanii AV429.</title>
        <authorList>
            <person name="Trcek J."/>
            <person name="Cepec E."/>
        </authorList>
    </citation>
    <scope>NUCLEOTIDE SEQUENCE [LARGE SCALE GENOMIC DNA]</scope>
    <source>
        <strain evidence="1 2">AV429_2022</strain>
    </source>
</reference>
<comment type="caution">
    <text evidence="1">The sequence shown here is derived from an EMBL/GenBank/DDBJ whole genome shotgun (WGS) entry which is preliminary data.</text>
</comment>
<gene>
    <name evidence="1" type="ORF">NO263_02755</name>
</gene>
<accession>A0ABT3K279</accession>
<evidence type="ECO:0000313" key="1">
    <source>
        <dbReference type="EMBL" id="MCW4589502.1"/>
    </source>
</evidence>
<protein>
    <submittedName>
        <fullName evidence="1">Uncharacterized protein</fullName>
    </submittedName>
</protein>
<dbReference type="EMBL" id="JANGSQ010000080">
    <property type="protein sequence ID" value="MCW4589502.1"/>
    <property type="molecule type" value="Genomic_DNA"/>
</dbReference>
<dbReference type="Proteomes" id="UP001526337">
    <property type="component" value="Unassembled WGS sequence"/>
</dbReference>
<evidence type="ECO:0000313" key="2">
    <source>
        <dbReference type="Proteomes" id="UP001526337"/>
    </source>
</evidence>
<organism evidence="1 2">
    <name type="scientific">Gluconacetobacter entanii</name>
    <dbReference type="NCBI Taxonomy" id="108528"/>
    <lineage>
        <taxon>Bacteria</taxon>
        <taxon>Pseudomonadati</taxon>
        <taxon>Pseudomonadota</taxon>
        <taxon>Alphaproteobacteria</taxon>
        <taxon>Acetobacterales</taxon>
        <taxon>Acetobacteraceae</taxon>
        <taxon>Gluconacetobacter</taxon>
    </lineage>
</organism>
<sequence>MPVPIAVAKLPVPPARSPFGIHDVGLVAHRLRRGVGMVGDVIGHQRPRGQLVERGPAVLSITPPPFRVVVPLAVTSRPPLPAYSPGCVASVEA</sequence>
<keyword evidence="2" id="KW-1185">Reference proteome</keyword>
<name>A0ABT3K279_9PROT</name>
<proteinExistence type="predicted"/>
<dbReference type="RefSeq" id="WP_244949522.1">
    <property type="nucleotide sequence ID" value="NZ_JABJWD010000165.1"/>
</dbReference>